<protein>
    <submittedName>
        <fullName evidence="2">Uncharacterized protein</fullName>
    </submittedName>
</protein>
<organism evidence="2 3">
    <name type="scientific">Solea senegalensis</name>
    <name type="common">Senegalese sole</name>
    <dbReference type="NCBI Taxonomy" id="28829"/>
    <lineage>
        <taxon>Eukaryota</taxon>
        <taxon>Metazoa</taxon>
        <taxon>Chordata</taxon>
        <taxon>Craniata</taxon>
        <taxon>Vertebrata</taxon>
        <taxon>Euteleostomi</taxon>
        <taxon>Actinopterygii</taxon>
        <taxon>Neopterygii</taxon>
        <taxon>Teleostei</taxon>
        <taxon>Neoteleostei</taxon>
        <taxon>Acanthomorphata</taxon>
        <taxon>Carangaria</taxon>
        <taxon>Pleuronectiformes</taxon>
        <taxon>Pleuronectoidei</taxon>
        <taxon>Soleidae</taxon>
        <taxon>Solea</taxon>
    </lineage>
</organism>
<feature type="transmembrane region" description="Helical" evidence="1">
    <location>
        <begin position="61"/>
        <end position="81"/>
    </location>
</feature>
<reference evidence="2 3" key="1">
    <citation type="journal article" date="2021" name="Sci. Rep.">
        <title>Chromosome anchoring in Senegalese sole (Solea senegalensis) reveals sex-associated markers and genome rearrangements in flatfish.</title>
        <authorList>
            <person name="Guerrero-Cozar I."/>
            <person name="Gomez-Garrido J."/>
            <person name="Berbel C."/>
            <person name="Martinez-Blanch J.F."/>
            <person name="Alioto T."/>
            <person name="Claros M.G."/>
            <person name="Gagnaire P.A."/>
            <person name="Manchado M."/>
        </authorList>
    </citation>
    <scope>NUCLEOTIDE SEQUENCE [LARGE SCALE GENOMIC DNA]</scope>
    <source>
        <strain evidence="2">Sse05_10M</strain>
    </source>
</reference>
<keyword evidence="1" id="KW-0472">Membrane</keyword>
<keyword evidence="1" id="KW-0812">Transmembrane</keyword>
<proteinExistence type="predicted"/>
<accession>A0AAV6Q1X5</accession>
<dbReference type="EMBL" id="JAGKHQ010000020">
    <property type="protein sequence ID" value="KAG7479924.1"/>
    <property type="molecule type" value="Genomic_DNA"/>
</dbReference>
<gene>
    <name evidence="2" type="ORF">JOB18_038991</name>
</gene>
<dbReference type="AlphaFoldDB" id="A0AAV6Q1X5"/>
<sequence length="207" mass="23624">MSLHEIDIKACPAQWTVWSHKSCLSRSVACRIVTLAAAAQEDEWPTVHLLFTAHKYGQNQPYTACIVGCSSFCFLVMFLWTGDQLLCSRYRIEAEMMISNTILRLYLFHLLLRDVSPSNYDPMVVCCVLSAPPRPEQRQGTQRHADQCRKHGGPSFRVRVNDFSRHNYNIQPIAMSSSTDLSTYNNKFNDSVCKNYESSTPQHLISL</sequence>
<evidence type="ECO:0000313" key="2">
    <source>
        <dbReference type="EMBL" id="KAG7479924.1"/>
    </source>
</evidence>
<dbReference type="Proteomes" id="UP000693946">
    <property type="component" value="Linkage Group LG8"/>
</dbReference>
<evidence type="ECO:0000256" key="1">
    <source>
        <dbReference type="SAM" id="Phobius"/>
    </source>
</evidence>
<comment type="caution">
    <text evidence="2">The sequence shown here is derived from an EMBL/GenBank/DDBJ whole genome shotgun (WGS) entry which is preliminary data.</text>
</comment>
<keyword evidence="1" id="KW-1133">Transmembrane helix</keyword>
<name>A0AAV6Q1X5_SOLSE</name>
<keyword evidence="3" id="KW-1185">Reference proteome</keyword>
<evidence type="ECO:0000313" key="3">
    <source>
        <dbReference type="Proteomes" id="UP000693946"/>
    </source>
</evidence>